<reference evidence="1 2" key="1">
    <citation type="submission" date="2019-06" db="EMBL/GenBank/DDBJ databases">
        <title>Sequencing the genomes of 1000 actinobacteria strains.</title>
        <authorList>
            <person name="Klenk H.-P."/>
        </authorList>
    </citation>
    <scope>NUCLEOTIDE SEQUENCE [LARGE SCALE GENOMIC DNA]</scope>
    <source>
        <strain evidence="1 2">DSM 46837</strain>
    </source>
</reference>
<gene>
    <name evidence="1" type="ORF">FHU33_4739</name>
</gene>
<dbReference type="EMBL" id="VFQE01000002">
    <property type="protein sequence ID" value="TQN38059.1"/>
    <property type="molecule type" value="Genomic_DNA"/>
</dbReference>
<evidence type="ECO:0000313" key="1">
    <source>
        <dbReference type="EMBL" id="TQN38059.1"/>
    </source>
</evidence>
<sequence length="302" mass="31679">MNRTWPAGIVDTHVHTAPDVIPRLMTDSEFARATDEAEYRAVVLKSHHTVTAARATMAQEHAATTQILGGAVLNVQATGGINPHAVDTVLKLGGRVIWLPTITSSNQVRHVAEKGTSSGNLAALGSIGGPGLSCIDDEGRPTDDVCAVLDLIAAAGATLATGHIGVPEIMAVVPEARRRGVPNVLITHPEHDCVGLGLEDQLQLAELGGVWFERVFALTLPTSVDVPLDVYAESIRTVGVDSTVMATDFGQTHNVSPVVGLQQYVDGMRDRGFSQADIEAMTVANPTAALALDAPAPRKESA</sequence>
<organism evidence="1 2">
    <name type="scientific">Blastococcus colisei</name>
    <dbReference type="NCBI Taxonomy" id="1564162"/>
    <lineage>
        <taxon>Bacteria</taxon>
        <taxon>Bacillati</taxon>
        <taxon>Actinomycetota</taxon>
        <taxon>Actinomycetes</taxon>
        <taxon>Geodermatophilales</taxon>
        <taxon>Geodermatophilaceae</taxon>
        <taxon>Blastococcus</taxon>
    </lineage>
</organism>
<dbReference type="OrthoDB" id="9789440at2"/>
<name>A0A543P1W4_9ACTN</name>
<dbReference type="RefSeq" id="WP_142027945.1">
    <property type="nucleotide sequence ID" value="NZ_VFQE01000002.1"/>
</dbReference>
<evidence type="ECO:0008006" key="3">
    <source>
        <dbReference type="Google" id="ProtNLM"/>
    </source>
</evidence>
<evidence type="ECO:0000313" key="2">
    <source>
        <dbReference type="Proteomes" id="UP000319865"/>
    </source>
</evidence>
<dbReference type="Gene3D" id="3.20.20.140">
    <property type="entry name" value="Metal-dependent hydrolases"/>
    <property type="match status" value="1"/>
</dbReference>
<dbReference type="Proteomes" id="UP000319865">
    <property type="component" value="Unassembled WGS sequence"/>
</dbReference>
<dbReference type="Pfam" id="PF19799">
    <property type="entry name" value="DUF6282"/>
    <property type="match status" value="1"/>
</dbReference>
<dbReference type="AlphaFoldDB" id="A0A543P1W4"/>
<dbReference type="InterPro" id="IPR046249">
    <property type="entry name" value="DUF6282"/>
</dbReference>
<dbReference type="InterPro" id="IPR032466">
    <property type="entry name" value="Metal_Hydrolase"/>
</dbReference>
<proteinExistence type="predicted"/>
<dbReference type="SUPFAM" id="SSF51556">
    <property type="entry name" value="Metallo-dependent hydrolases"/>
    <property type="match status" value="1"/>
</dbReference>
<dbReference type="PIRSF" id="PIRSF021898">
    <property type="entry name" value="UCP021898"/>
    <property type="match status" value="1"/>
</dbReference>
<dbReference type="InterPro" id="IPR016797">
    <property type="entry name" value="UCP021898"/>
</dbReference>
<accession>A0A543P1W4</accession>
<protein>
    <recommendedName>
        <fullName evidence="3">Amidohydrolase family protein</fullName>
    </recommendedName>
</protein>
<keyword evidence="2" id="KW-1185">Reference proteome</keyword>
<comment type="caution">
    <text evidence="1">The sequence shown here is derived from an EMBL/GenBank/DDBJ whole genome shotgun (WGS) entry which is preliminary data.</text>
</comment>